<evidence type="ECO:0000313" key="4">
    <source>
        <dbReference type="Proteomes" id="UP001152130"/>
    </source>
</evidence>
<evidence type="ECO:0000313" key="3">
    <source>
        <dbReference type="EMBL" id="KAJ4011198.1"/>
    </source>
</evidence>
<keyword evidence="4" id="KW-1185">Reference proteome</keyword>
<dbReference type="InterPro" id="IPR036047">
    <property type="entry name" value="F-box-like_dom_sf"/>
</dbReference>
<name>A0A9W8U9D1_9HYPO</name>
<dbReference type="Proteomes" id="UP001152130">
    <property type="component" value="Unassembled WGS sequence"/>
</dbReference>
<feature type="domain" description="F-box" evidence="2">
    <location>
        <begin position="3"/>
        <end position="48"/>
    </location>
</feature>
<feature type="compositionally biased region" description="Acidic residues" evidence="1">
    <location>
        <begin position="240"/>
        <end position="254"/>
    </location>
</feature>
<reference evidence="3" key="1">
    <citation type="submission" date="2022-10" db="EMBL/GenBank/DDBJ databases">
        <title>Fusarium specimens isolated from Avocado Roots.</title>
        <authorList>
            <person name="Stajich J."/>
            <person name="Roper C."/>
            <person name="Heimlech-Rivalta G."/>
        </authorList>
    </citation>
    <scope>NUCLEOTIDE SEQUENCE</scope>
    <source>
        <strain evidence="3">CF00143</strain>
    </source>
</reference>
<comment type="caution">
    <text evidence="3">The sequence shown here is derived from an EMBL/GenBank/DDBJ whole genome shotgun (WGS) entry which is preliminary data.</text>
</comment>
<dbReference type="InterPro" id="IPR001810">
    <property type="entry name" value="F-box_dom"/>
</dbReference>
<feature type="region of interest" description="Disordered" evidence="1">
    <location>
        <begin position="236"/>
        <end position="261"/>
    </location>
</feature>
<evidence type="ECO:0000259" key="2">
    <source>
        <dbReference type="PROSITE" id="PS50181"/>
    </source>
</evidence>
<dbReference type="OrthoDB" id="3927840at2759"/>
<sequence length="471" mass="54143">MASPILNIIPPEIQLRIFSFLPAHNLAQLARISKHFNDIVTPLFWTDVELHVLGYHGSQRELSVPPPVRHPISRSYLPRVQYRSIELRAERFFNMLQTLQKERPDRLEVVTKRIKHLCANVNPGWIPRTKEYKPIYDDAISVWELLPYMTNLESLELHGSTYNHPTKPDPVQELTGPTPKLRFVKLKGYMPASIPTWALRAADTLERLELLMLDRPISTNMNDRGRFLPLPHEKISHQEDGDEEDSEEDSDDNASDWGSLSGEAVIPRPLGGYLTFYGDNELKLPKLKHLYLCQPSESDYEPSFDQYSWSTRAEEACYSDWKKILIASMPTLSTLVLEQRPAADYIENDGIPEDEWMEHRTIPEASKKLLKMVRKVIEADKSQGSLQRVYLYGIFVGILDDGMPDPAEPSGKFMEFLQGCGVECEARRGQWCFFNKDDGGAMWDSFFGNEKDEDMEDGDETMKWDDVMAMV</sequence>
<dbReference type="SUPFAM" id="SSF81383">
    <property type="entry name" value="F-box domain"/>
    <property type="match status" value="1"/>
</dbReference>
<gene>
    <name evidence="3" type="ORF">NW766_007836</name>
</gene>
<organism evidence="3 4">
    <name type="scientific">Fusarium irregulare</name>
    <dbReference type="NCBI Taxonomy" id="2494466"/>
    <lineage>
        <taxon>Eukaryota</taxon>
        <taxon>Fungi</taxon>
        <taxon>Dikarya</taxon>
        <taxon>Ascomycota</taxon>
        <taxon>Pezizomycotina</taxon>
        <taxon>Sordariomycetes</taxon>
        <taxon>Hypocreomycetidae</taxon>
        <taxon>Hypocreales</taxon>
        <taxon>Nectriaceae</taxon>
        <taxon>Fusarium</taxon>
        <taxon>Fusarium incarnatum-equiseti species complex</taxon>
    </lineage>
</organism>
<dbReference type="Pfam" id="PF12937">
    <property type="entry name" value="F-box-like"/>
    <property type="match status" value="1"/>
</dbReference>
<evidence type="ECO:0000256" key="1">
    <source>
        <dbReference type="SAM" id="MobiDB-lite"/>
    </source>
</evidence>
<dbReference type="SMART" id="SM00256">
    <property type="entry name" value="FBOX"/>
    <property type="match status" value="1"/>
</dbReference>
<dbReference type="CDD" id="cd09917">
    <property type="entry name" value="F-box_SF"/>
    <property type="match status" value="1"/>
</dbReference>
<proteinExistence type="predicted"/>
<accession>A0A9W8U9D1</accession>
<dbReference type="AlphaFoldDB" id="A0A9W8U9D1"/>
<dbReference type="Gene3D" id="1.20.1280.50">
    <property type="match status" value="1"/>
</dbReference>
<dbReference type="PROSITE" id="PS50181">
    <property type="entry name" value="FBOX"/>
    <property type="match status" value="1"/>
</dbReference>
<protein>
    <recommendedName>
        <fullName evidence="2">F-box domain-containing protein</fullName>
    </recommendedName>
</protein>
<dbReference type="EMBL" id="JAPDHF010000011">
    <property type="protein sequence ID" value="KAJ4011198.1"/>
    <property type="molecule type" value="Genomic_DNA"/>
</dbReference>